<accession>A0A9X6LN81</accession>
<evidence type="ECO:0000256" key="2">
    <source>
        <dbReference type="ARBA" id="ARBA00022748"/>
    </source>
</evidence>
<evidence type="ECO:0000256" key="3">
    <source>
        <dbReference type="ARBA" id="ARBA00022968"/>
    </source>
</evidence>
<keyword evidence="2" id="KW-0201">Cytochrome c-type biogenesis</keyword>
<dbReference type="InterPro" id="IPR036249">
    <property type="entry name" value="Thioredoxin-like_sf"/>
</dbReference>
<dbReference type="CDD" id="cd02966">
    <property type="entry name" value="TlpA_like_family"/>
    <property type="match status" value="1"/>
</dbReference>
<keyword evidence="3" id="KW-0812">Transmembrane</keyword>
<dbReference type="PROSITE" id="PS00194">
    <property type="entry name" value="THIOREDOXIN_1"/>
    <property type="match status" value="1"/>
</dbReference>
<proteinExistence type="predicted"/>
<dbReference type="PROSITE" id="PS51352">
    <property type="entry name" value="THIOREDOXIN_2"/>
    <property type="match status" value="1"/>
</dbReference>
<comment type="subcellular location">
    <subcellularLocation>
        <location evidence="1">Cell envelope</location>
    </subcellularLocation>
</comment>
<evidence type="ECO:0000256" key="1">
    <source>
        <dbReference type="ARBA" id="ARBA00004196"/>
    </source>
</evidence>
<dbReference type="AlphaFoldDB" id="A0A9X6LN81"/>
<protein>
    <recommendedName>
        <fullName evidence="6">Thioredoxin domain-containing protein</fullName>
    </recommendedName>
</protein>
<dbReference type="InterPro" id="IPR000866">
    <property type="entry name" value="AhpC/TSA"/>
</dbReference>
<dbReference type="GO" id="GO:0030313">
    <property type="term" value="C:cell envelope"/>
    <property type="evidence" value="ECO:0007669"/>
    <property type="project" value="UniProtKB-SubCell"/>
</dbReference>
<evidence type="ECO:0000313" key="8">
    <source>
        <dbReference type="Proteomes" id="UP000194816"/>
    </source>
</evidence>
<dbReference type="InterPro" id="IPR017937">
    <property type="entry name" value="Thioredoxin_CS"/>
</dbReference>
<evidence type="ECO:0000256" key="4">
    <source>
        <dbReference type="ARBA" id="ARBA00023157"/>
    </source>
</evidence>
<dbReference type="NCBIfam" id="NF002854">
    <property type="entry name" value="PRK03147.1"/>
    <property type="match status" value="1"/>
</dbReference>
<dbReference type="GO" id="GO:0016491">
    <property type="term" value="F:oxidoreductase activity"/>
    <property type="evidence" value="ECO:0007669"/>
    <property type="project" value="InterPro"/>
</dbReference>
<gene>
    <name evidence="7" type="ORF">BK716_15005</name>
</gene>
<dbReference type="PANTHER" id="PTHR42852">
    <property type="entry name" value="THIOL:DISULFIDE INTERCHANGE PROTEIN DSBE"/>
    <property type="match status" value="1"/>
</dbReference>
<keyword evidence="3" id="KW-0735">Signal-anchor</keyword>
<dbReference type="PANTHER" id="PTHR42852:SF6">
    <property type="entry name" value="THIOL:DISULFIDE INTERCHANGE PROTEIN DSBE"/>
    <property type="match status" value="1"/>
</dbReference>
<dbReference type="SUPFAM" id="SSF52833">
    <property type="entry name" value="Thioredoxin-like"/>
    <property type="match status" value="1"/>
</dbReference>
<dbReference type="Proteomes" id="UP000194816">
    <property type="component" value="Unassembled WGS sequence"/>
</dbReference>
<keyword evidence="5" id="KW-0676">Redox-active center</keyword>
<evidence type="ECO:0000259" key="6">
    <source>
        <dbReference type="PROSITE" id="PS51352"/>
    </source>
</evidence>
<feature type="domain" description="Thioredoxin" evidence="6">
    <location>
        <begin position="37"/>
        <end position="174"/>
    </location>
</feature>
<name>A0A9X6LN81_BACUH</name>
<dbReference type="EMBL" id="MOOK01000123">
    <property type="protein sequence ID" value="OUB50556.1"/>
    <property type="molecule type" value="Genomic_DNA"/>
</dbReference>
<evidence type="ECO:0000256" key="5">
    <source>
        <dbReference type="ARBA" id="ARBA00023284"/>
    </source>
</evidence>
<dbReference type="Pfam" id="PF00578">
    <property type="entry name" value="AhpC-TSA"/>
    <property type="match status" value="1"/>
</dbReference>
<dbReference type="GO" id="GO:0017004">
    <property type="term" value="P:cytochrome complex assembly"/>
    <property type="evidence" value="ECO:0007669"/>
    <property type="project" value="UniProtKB-KW"/>
</dbReference>
<organism evidence="7 8">
    <name type="scientific">Bacillus thuringiensis subsp. higo</name>
    <dbReference type="NCBI Taxonomy" id="132266"/>
    <lineage>
        <taxon>Bacteria</taxon>
        <taxon>Bacillati</taxon>
        <taxon>Bacillota</taxon>
        <taxon>Bacilli</taxon>
        <taxon>Bacillales</taxon>
        <taxon>Bacillaceae</taxon>
        <taxon>Bacillus</taxon>
        <taxon>Bacillus cereus group</taxon>
    </lineage>
</organism>
<dbReference type="InterPro" id="IPR050553">
    <property type="entry name" value="Thioredoxin_ResA/DsbE_sf"/>
</dbReference>
<dbReference type="InterPro" id="IPR013766">
    <property type="entry name" value="Thioredoxin_domain"/>
</dbReference>
<keyword evidence="4" id="KW-1015">Disulfide bond</keyword>
<dbReference type="GO" id="GO:0016209">
    <property type="term" value="F:antioxidant activity"/>
    <property type="evidence" value="ECO:0007669"/>
    <property type="project" value="InterPro"/>
</dbReference>
<evidence type="ECO:0000313" key="7">
    <source>
        <dbReference type="EMBL" id="OUB50556.1"/>
    </source>
</evidence>
<dbReference type="Gene3D" id="3.40.30.10">
    <property type="entry name" value="Glutaredoxin"/>
    <property type="match status" value="1"/>
</dbReference>
<reference evidence="7 8" key="1">
    <citation type="submission" date="2016-10" db="EMBL/GenBank/DDBJ databases">
        <title>Comparative genomics of Bacillus thuringiensis reveals a path to pathogens against multiple invertebrate hosts.</title>
        <authorList>
            <person name="Zheng J."/>
            <person name="Gao Q."/>
            <person name="Liu H."/>
            <person name="Peng D."/>
            <person name="Ruan L."/>
            <person name="Sun M."/>
        </authorList>
    </citation>
    <scope>NUCLEOTIDE SEQUENCE [LARGE SCALE GENOMIC DNA]</scope>
    <source>
        <strain evidence="7">BGSC 4AU1</strain>
    </source>
</reference>
<dbReference type="RefSeq" id="WP_088114815.1">
    <property type="nucleotide sequence ID" value="NZ_MOOK01000123.1"/>
</dbReference>
<comment type="caution">
    <text evidence="7">The sequence shown here is derived from an EMBL/GenBank/DDBJ whole genome shotgun (WGS) entry which is preliminary data.</text>
</comment>
<sequence>MKNKKRFIIRTLTLIILFSTVAYAIYIGAIKKENNTITEGDLSPNFVLNSINNEKIELNKIKKKGIILNFWGTWCEPCQREMPAFESFYQKNKNNGIEIISINSQESNIAVKNFIKEKQLSFPVVIDTDGQVGNTYNVTTLPSTFLIDSKGKIIKKHAGEMNEEMLQQLIKDLN</sequence>